<evidence type="ECO:0000313" key="2">
    <source>
        <dbReference type="Proteomes" id="UP000325849"/>
    </source>
</evidence>
<accession>A0A5N8VFQ7</accession>
<comment type="caution">
    <text evidence="1">The sequence shown here is derived from an EMBL/GenBank/DDBJ whole genome shotgun (WGS) entry which is preliminary data.</text>
</comment>
<dbReference type="Proteomes" id="UP000325849">
    <property type="component" value="Unassembled WGS sequence"/>
</dbReference>
<organism evidence="1 2">
    <name type="scientific">Streptomyces adustus</name>
    <dbReference type="NCBI Taxonomy" id="1609272"/>
    <lineage>
        <taxon>Bacteria</taxon>
        <taxon>Bacillati</taxon>
        <taxon>Actinomycetota</taxon>
        <taxon>Actinomycetes</taxon>
        <taxon>Kitasatosporales</taxon>
        <taxon>Streptomycetaceae</taxon>
        <taxon>Streptomyces</taxon>
    </lineage>
</organism>
<reference evidence="1 2" key="1">
    <citation type="submission" date="2019-07" db="EMBL/GenBank/DDBJ databases">
        <title>New species of Amycolatopsis and Streptomyces.</title>
        <authorList>
            <person name="Duangmal K."/>
            <person name="Teo W.F.A."/>
            <person name="Lipun K."/>
        </authorList>
    </citation>
    <scope>NUCLEOTIDE SEQUENCE [LARGE SCALE GENOMIC DNA]</scope>
    <source>
        <strain evidence="1 2">NBRC 109810</strain>
    </source>
</reference>
<keyword evidence="2" id="KW-1185">Reference proteome</keyword>
<dbReference type="OrthoDB" id="3638127at2"/>
<protein>
    <submittedName>
        <fullName evidence="1">Uncharacterized protein</fullName>
    </submittedName>
</protein>
<gene>
    <name evidence="1" type="ORF">FNH09_23360</name>
</gene>
<proteinExistence type="predicted"/>
<name>A0A5N8VFQ7_9ACTN</name>
<dbReference type="EMBL" id="VJZD01000098">
    <property type="protein sequence ID" value="MPY34077.1"/>
    <property type="molecule type" value="Genomic_DNA"/>
</dbReference>
<dbReference type="RefSeq" id="WP_152891142.1">
    <property type="nucleotide sequence ID" value="NZ_JBHJTU010000002.1"/>
</dbReference>
<evidence type="ECO:0000313" key="1">
    <source>
        <dbReference type="EMBL" id="MPY34077.1"/>
    </source>
</evidence>
<dbReference type="AlphaFoldDB" id="A0A5N8VFQ7"/>
<sequence length="65" mass="6942">MDTSHSATDGAAQARQERFGHLPQRIRFEDMVVEKPAVPADAAAAAYDPAGAWSHYSCLAVDLGL</sequence>